<dbReference type="InterPro" id="IPR035901">
    <property type="entry name" value="GIY-YIG_endonuc_sf"/>
</dbReference>
<evidence type="ECO:0000313" key="4">
    <source>
        <dbReference type="Proteomes" id="UP000229433"/>
    </source>
</evidence>
<evidence type="ECO:0000259" key="2">
    <source>
        <dbReference type="PROSITE" id="PS50164"/>
    </source>
</evidence>
<protein>
    <submittedName>
        <fullName evidence="3">Excinuclease ABC subunit C</fullName>
    </submittedName>
</protein>
<proteinExistence type="inferred from homology"/>
<dbReference type="PROSITE" id="PS50164">
    <property type="entry name" value="GIY_YIG"/>
    <property type="match status" value="1"/>
</dbReference>
<organism evidence="3 4">
    <name type="scientific">Leeuwenhoekiella nanhaiensis</name>
    <dbReference type="NCBI Taxonomy" id="1655491"/>
    <lineage>
        <taxon>Bacteria</taxon>
        <taxon>Pseudomonadati</taxon>
        <taxon>Bacteroidota</taxon>
        <taxon>Flavobacteriia</taxon>
        <taxon>Flavobacteriales</taxon>
        <taxon>Flavobacteriaceae</taxon>
        <taxon>Leeuwenhoekiella</taxon>
    </lineage>
</organism>
<dbReference type="PANTHER" id="PTHR34477:SF1">
    <property type="entry name" value="UPF0213 PROTEIN YHBQ"/>
    <property type="match status" value="1"/>
</dbReference>
<dbReference type="Gene3D" id="3.40.1440.10">
    <property type="entry name" value="GIY-YIG endonuclease"/>
    <property type="match status" value="1"/>
</dbReference>
<dbReference type="InterPro" id="IPR050190">
    <property type="entry name" value="UPF0213_domain"/>
</dbReference>
<accession>A0A2G1VN06</accession>
<dbReference type="EMBL" id="NQXA01000018">
    <property type="protein sequence ID" value="PHQ28157.1"/>
    <property type="molecule type" value="Genomic_DNA"/>
</dbReference>
<reference evidence="3 4" key="1">
    <citation type="submission" date="2017-08" db="EMBL/GenBank/DDBJ databases">
        <title>The whole genome shortgun sequences of strain Leeuwenhoekiella nanhaiensis G18 from the South China Sea.</title>
        <authorList>
            <person name="Liu Q."/>
        </authorList>
    </citation>
    <scope>NUCLEOTIDE SEQUENCE [LARGE SCALE GENOMIC DNA]</scope>
    <source>
        <strain evidence="3 4">G18</strain>
    </source>
</reference>
<sequence>MNHYLYIIYSEKIDKFYVGETSDVEQRISIHNSHKIKSAYTKAASDWVLKLSFSCADRNEALYLERFIKRMKSKKFIEKLVNNPQLLNEILSKR</sequence>
<dbReference type="AlphaFoldDB" id="A0A2G1VN06"/>
<dbReference type="CDD" id="cd10449">
    <property type="entry name" value="GIY-YIG_SLX1_like"/>
    <property type="match status" value="1"/>
</dbReference>
<comment type="similarity">
    <text evidence="1">Belongs to the UPF0213 family.</text>
</comment>
<dbReference type="InterPro" id="IPR000305">
    <property type="entry name" value="GIY-YIG_endonuc"/>
</dbReference>
<keyword evidence="4" id="KW-1185">Reference proteome</keyword>
<dbReference type="Proteomes" id="UP000229433">
    <property type="component" value="Unassembled WGS sequence"/>
</dbReference>
<comment type="caution">
    <text evidence="3">The sequence shown here is derived from an EMBL/GenBank/DDBJ whole genome shotgun (WGS) entry which is preliminary data.</text>
</comment>
<feature type="domain" description="GIY-YIG" evidence="2">
    <location>
        <begin position="1"/>
        <end position="78"/>
    </location>
</feature>
<dbReference type="RefSeq" id="WP_099647332.1">
    <property type="nucleotide sequence ID" value="NZ_KZ319299.1"/>
</dbReference>
<dbReference type="OrthoDB" id="1495241at2"/>
<name>A0A2G1VN06_9FLAO</name>
<dbReference type="PANTHER" id="PTHR34477">
    <property type="entry name" value="UPF0213 PROTEIN YHBQ"/>
    <property type="match status" value="1"/>
</dbReference>
<evidence type="ECO:0000256" key="1">
    <source>
        <dbReference type="ARBA" id="ARBA00007435"/>
    </source>
</evidence>
<gene>
    <name evidence="3" type="ORF">CJ305_16090</name>
</gene>
<evidence type="ECO:0000313" key="3">
    <source>
        <dbReference type="EMBL" id="PHQ28157.1"/>
    </source>
</evidence>
<dbReference type="Pfam" id="PF01541">
    <property type="entry name" value="GIY-YIG"/>
    <property type="match status" value="1"/>
</dbReference>
<dbReference type="SUPFAM" id="SSF82771">
    <property type="entry name" value="GIY-YIG endonuclease"/>
    <property type="match status" value="1"/>
</dbReference>